<reference evidence="4 5" key="1">
    <citation type="journal article" date="2015" name="Fungal Genet. Biol.">
        <title>Evolution of novel wood decay mechanisms in Agaricales revealed by the genome sequences of Fistulina hepatica and Cylindrobasidium torrendii.</title>
        <authorList>
            <person name="Floudas D."/>
            <person name="Held B.W."/>
            <person name="Riley R."/>
            <person name="Nagy L.G."/>
            <person name="Koehler G."/>
            <person name="Ransdell A.S."/>
            <person name="Younus H."/>
            <person name="Chow J."/>
            <person name="Chiniquy J."/>
            <person name="Lipzen A."/>
            <person name="Tritt A."/>
            <person name="Sun H."/>
            <person name="Haridas S."/>
            <person name="LaButti K."/>
            <person name="Ohm R.A."/>
            <person name="Kues U."/>
            <person name="Blanchette R.A."/>
            <person name="Grigoriev I.V."/>
            <person name="Minto R.E."/>
            <person name="Hibbett D.S."/>
        </authorList>
    </citation>
    <scope>NUCLEOTIDE SEQUENCE [LARGE SCALE GENOMIC DNA]</scope>
    <source>
        <strain evidence="4 5">FP15055 ss-10</strain>
    </source>
</reference>
<dbReference type="AlphaFoldDB" id="A0A0D7BFJ9"/>
<dbReference type="SUPFAM" id="SSF49879">
    <property type="entry name" value="SMAD/FHA domain"/>
    <property type="match status" value="1"/>
</dbReference>
<feature type="region of interest" description="Disordered" evidence="2">
    <location>
        <begin position="190"/>
        <end position="269"/>
    </location>
</feature>
<feature type="coiled-coil region" evidence="1">
    <location>
        <begin position="440"/>
        <end position="506"/>
    </location>
</feature>
<dbReference type="PROSITE" id="PS50006">
    <property type="entry name" value="FHA_DOMAIN"/>
    <property type="match status" value="1"/>
</dbReference>
<dbReference type="InterPro" id="IPR000253">
    <property type="entry name" value="FHA_dom"/>
</dbReference>
<accession>A0A0D7BFJ9</accession>
<feature type="compositionally biased region" description="Low complexity" evidence="2">
    <location>
        <begin position="325"/>
        <end position="336"/>
    </location>
</feature>
<evidence type="ECO:0000313" key="4">
    <source>
        <dbReference type="EMBL" id="KIY68980.1"/>
    </source>
</evidence>
<name>A0A0D7BFJ9_9AGAR</name>
<dbReference type="SMART" id="SM00240">
    <property type="entry name" value="FHA"/>
    <property type="match status" value="1"/>
</dbReference>
<keyword evidence="1" id="KW-0175">Coiled coil</keyword>
<dbReference type="InterPro" id="IPR008984">
    <property type="entry name" value="SMAD_FHA_dom_sf"/>
</dbReference>
<keyword evidence="5" id="KW-1185">Reference proteome</keyword>
<evidence type="ECO:0000313" key="5">
    <source>
        <dbReference type="Proteomes" id="UP000054007"/>
    </source>
</evidence>
<dbReference type="Proteomes" id="UP000054007">
    <property type="component" value="Unassembled WGS sequence"/>
</dbReference>
<dbReference type="OrthoDB" id="4096268at2759"/>
<proteinExistence type="predicted"/>
<gene>
    <name evidence="4" type="ORF">CYLTODRAFT_453014</name>
</gene>
<protein>
    <recommendedName>
        <fullName evidence="3">FHA domain-containing protein</fullName>
    </recommendedName>
</protein>
<evidence type="ECO:0000259" key="3">
    <source>
        <dbReference type="PROSITE" id="PS50006"/>
    </source>
</evidence>
<organism evidence="4 5">
    <name type="scientific">Cylindrobasidium torrendii FP15055 ss-10</name>
    <dbReference type="NCBI Taxonomy" id="1314674"/>
    <lineage>
        <taxon>Eukaryota</taxon>
        <taxon>Fungi</taxon>
        <taxon>Dikarya</taxon>
        <taxon>Basidiomycota</taxon>
        <taxon>Agaricomycotina</taxon>
        <taxon>Agaricomycetes</taxon>
        <taxon>Agaricomycetidae</taxon>
        <taxon>Agaricales</taxon>
        <taxon>Marasmiineae</taxon>
        <taxon>Physalacriaceae</taxon>
        <taxon>Cylindrobasidium</taxon>
    </lineage>
</organism>
<dbReference type="STRING" id="1314674.A0A0D7BFJ9"/>
<feature type="domain" description="FHA" evidence="3">
    <location>
        <begin position="85"/>
        <end position="147"/>
    </location>
</feature>
<dbReference type="Gene3D" id="1.10.287.1490">
    <property type="match status" value="1"/>
</dbReference>
<feature type="region of interest" description="Disordered" evidence="2">
    <location>
        <begin position="325"/>
        <end position="357"/>
    </location>
</feature>
<sequence>MSGPEPTTSRSESLTIIFGATPGIPPPDNRIFDMMMDDEIEYVGPPSSSLFLPRRPATRQPSAVILTMEADHTTMKLNRPNSNVLTLGRRPLSDAEQDRKDLEIGFVSFRCPVVSRKHAEIKFSDDGKVYITDQGSHHGTNVRRNDQPHPLPLVPGYPAVINAGDSIILGKPVQKGSGFVEPLVARISFTHDPPTPPWHKPSTGLNRPSTCMSPSTRYIPAKPTTSGRYGLNSDYDVDMSLSSSESSDNDSDIEELPSKPAPVTPLHKGTAPVNTLKSYFFNAVASSPISKHSKPIRLDSLSRSPSLKPMDLSVADEPFVVGAWPSDSAASSSRTSPVPPPAGLRHIPAAKDDSTSVTREEYGKLAGEIQELKAMQSQLAGALKDLNAFRTLLDKFEEQLDNIENRDMPDIQAQIEGIQDNIQDREDTPLADLPEVVQNVQTLKDLVAEMRQLKMECEAQADFSKDAESARERQTSVHEARIEKELTEAKKLVSELQALRDAARATKLDMDIDGLVLKRKLEESETSDVEVPKAKRQSVAGMMLRTTATITVGAAAAWAALAFS</sequence>
<dbReference type="CDD" id="cd00060">
    <property type="entry name" value="FHA"/>
    <property type="match status" value="1"/>
</dbReference>
<dbReference type="EMBL" id="KN880492">
    <property type="protein sequence ID" value="KIY68980.1"/>
    <property type="molecule type" value="Genomic_DNA"/>
</dbReference>
<evidence type="ECO:0000256" key="1">
    <source>
        <dbReference type="SAM" id="Coils"/>
    </source>
</evidence>
<dbReference type="Pfam" id="PF00498">
    <property type="entry name" value="FHA"/>
    <property type="match status" value="1"/>
</dbReference>
<feature type="compositionally biased region" description="Polar residues" evidence="2">
    <location>
        <begin position="203"/>
        <end position="216"/>
    </location>
</feature>
<dbReference type="Gene3D" id="2.60.200.20">
    <property type="match status" value="1"/>
</dbReference>
<evidence type="ECO:0000256" key="2">
    <source>
        <dbReference type="SAM" id="MobiDB-lite"/>
    </source>
</evidence>